<feature type="compositionally biased region" description="Basic and acidic residues" evidence="1">
    <location>
        <begin position="37"/>
        <end position="46"/>
    </location>
</feature>
<dbReference type="STRING" id="68775.A0A5C3MJF8"/>
<dbReference type="AlphaFoldDB" id="A0A5C3MJF8"/>
<feature type="region of interest" description="Disordered" evidence="1">
    <location>
        <begin position="1"/>
        <end position="280"/>
    </location>
</feature>
<evidence type="ECO:0000313" key="3">
    <source>
        <dbReference type="Proteomes" id="UP000308652"/>
    </source>
</evidence>
<feature type="compositionally biased region" description="Acidic residues" evidence="1">
    <location>
        <begin position="105"/>
        <end position="114"/>
    </location>
</feature>
<organism evidence="2 3">
    <name type="scientific">Crucibulum laeve</name>
    <dbReference type="NCBI Taxonomy" id="68775"/>
    <lineage>
        <taxon>Eukaryota</taxon>
        <taxon>Fungi</taxon>
        <taxon>Dikarya</taxon>
        <taxon>Basidiomycota</taxon>
        <taxon>Agaricomycotina</taxon>
        <taxon>Agaricomycetes</taxon>
        <taxon>Agaricomycetidae</taxon>
        <taxon>Agaricales</taxon>
        <taxon>Agaricineae</taxon>
        <taxon>Nidulariaceae</taxon>
        <taxon>Crucibulum</taxon>
    </lineage>
</organism>
<keyword evidence="3" id="KW-1185">Reference proteome</keyword>
<accession>A0A5C3MJF8</accession>
<dbReference type="EMBL" id="ML213590">
    <property type="protein sequence ID" value="TFK44536.1"/>
    <property type="molecule type" value="Genomic_DNA"/>
</dbReference>
<protein>
    <submittedName>
        <fullName evidence="2">Uncharacterized protein</fullName>
    </submittedName>
</protein>
<feature type="compositionally biased region" description="Basic residues" evidence="1">
    <location>
        <begin position="236"/>
        <end position="245"/>
    </location>
</feature>
<name>A0A5C3MJF8_9AGAR</name>
<feature type="compositionally biased region" description="Polar residues" evidence="1">
    <location>
        <begin position="23"/>
        <end position="33"/>
    </location>
</feature>
<evidence type="ECO:0000313" key="2">
    <source>
        <dbReference type="EMBL" id="TFK44536.1"/>
    </source>
</evidence>
<gene>
    <name evidence="2" type="ORF">BDQ12DRAFT_730582</name>
</gene>
<feature type="compositionally biased region" description="Basic and acidic residues" evidence="1">
    <location>
        <begin position="225"/>
        <end position="235"/>
    </location>
</feature>
<proteinExistence type="predicted"/>
<feature type="compositionally biased region" description="Pro residues" evidence="1">
    <location>
        <begin position="196"/>
        <end position="208"/>
    </location>
</feature>
<feature type="compositionally biased region" description="Polar residues" evidence="1">
    <location>
        <begin position="311"/>
        <end position="345"/>
    </location>
</feature>
<reference evidence="2 3" key="1">
    <citation type="journal article" date="2019" name="Nat. Ecol. Evol.">
        <title>Megaphylogeny resolves global patterns of mushroom evolution.</title>
        <authorList>
            <person name="Varga T."/>
            <person name="Krizsan K."/>
            <person name="Foldi C."/>
            <person name="Dima B."/>
            <person name="Sanchez-Garcia M."/>
            <person name="Sanchez-Ramirez S."/>
            <person name="Szollosi G.J."/>
            <person name="Szarkandi J.G."/>
            <person name="Papp V."/>
            <person name="Albert L."/>
            <person name="Andreopoulos W."/>
            <person name="Angelini C."/>
            <person name="Antonin V."/>
            <person name="Barry K.W."/>
            <person name="Bougher N.L."/>
            <person name="Buchanan P."/>
            <person name="Buyck B."/>
            <person name="Bense V."/>
            <person name="Catcheside P."/>
            <person name="Chovatia M."/>
            <person name="Cooper J."/>
            <person name="Damon W."/>
            <person name="Desjardin D."/>
            <person name="Finy P."/>
            <person name="Geml J."/>
            <person name="Haridas S."/>
            <person name="Hughes K."/>
            <person name="Justo A."/>
            <person name="Karasinski D."/>
            <person name="Kautmanova I."/>
            <person name="Kiss B."/>
            <person name="Kocsube S."/>
            <person name="Kotiranta H."/>
            <person name="LaButti K.M."/>
            <person name="Lechner B.E."/>
            <person name="Liimatainen K."/>
            <person name="Lipzen A."/>
            <person name="Lukacs Z."/>
            <person name="Mihaltcheva S."/>
            <person name="Morgado L.N."/>
            <person name="Niskanen T."/>
            <person name="Noordeloos M.E."/>
            <person name="Ohm R.A."/>
            <person name="Ortiz-Santana B."/>
            <person name="Ovrebo C."/>
            <person name="Racz N."/>
            <person name="Riley R."/>
            <person name="Savchenko A."/>
            <person name="Shiryaev A."/>
            <person name="Soop K."/>
            <person name="Spirin V."/>
            <person name="Szebenyi C."/>
            <person name="Tomsovsky M."/>
            <person name="Tulloss R.E."/>
            <person name="Uehling J."/>
            <person name="Grigoriev I.V."/>
            <person name="Vagvolgyi C."/>
            <person name="Papp T."/>
            <person name="Martin F.M."/>
            <person name="Miettinen O."/>
            <person name="Hibbett D.S."/>
            <person name="Nagy L.G."/>
        </authorList>
    </citation>
    <scope>NUCLEOTIDE SEQUENCE [LARGE SCALE GENOMIC DNA]</scope>
    <source>
        <strain evidence="2 3">CBS 166.37</strain>
    </source>
</reference>
<feature type="compositionally biased region" description="Low complexity" evidence="1">
    <location>
        <begin position="8"/>
        <end position="22"/>
    </location>
</feature>
<sequence length="451" mass="48713">MPPKAHRGSSGQLRSHSRSSSSTKLGTNLQFTQKDLPPPKHAEKGKKNGYTYEAHPKPAPAFARVNSSQRVHSREQMQVLPVKRAPAPKSGGGKGKAGFTIASPGDEEDEDEWVSSESGAATPSHNESDSDTASEGDAIHLQLNHNLVTPQTAQPDYRVETPLPRVDTARPSQFDAAALSAGLSAAQYETRGPTLPALPPPPPLPRPVSHPDEERVTPSRSETSPMKDTHSEPPTHPHHSPRLPNKRYSVTRPPSTHSTTSRAEHLRPHPLIRGQSYGQIGKPAPLAPLTVIPQAAPPQISTSPPSSIHSNNQLSTSPSSMRTSLASPDIPSSAQDRRMSFSSARSVNTIPVHSTLLREGPKNQDRQRTISTMSSSSSAALSSLAHLPSVTRPPSPQTISFFPPVNPHLNIEGIHPLLPPPYLNNHLTVLARRTPIRESFDRVIRAKQAAR</sequence>
<evidence type="ECO:0000256" key="1">
    <source>
        <dbReference type="SAM" id="MobiDB-lite"/>
    </source>
</evidence>
<feature type="compositionally biased region" description="Low complexity" evidence="1">
    <location>
        <begin position="176"/>
        <end position="186"/>
    </location>
</feature>
<feature type="compositionally biased region" description="Polar residues" evidence="1">
    <location>
        <begin position="143"/>
        <end position="154"/>
    </location>
</feature>
<feature type="compositionally biased region" description="Low complexity" evidence="1">
    <location>
        <begin position="250"/>
        <end position="261"/>
    </location>
</feature>
<feature type="compositionally biased region" description="Low complexity" evidence="1">
    <location>
        <begin position="295"/>
        <end position="310"/>
    </location>
</feature>
<feature type="region of interest" description="Disordered" evidence="1">
    <location>
        <begin position="295"/>
        <end position="345"/>
    </location>
</feature>
<dbReference type="Proteomes" id="UP000308652">
    <property type="component" value="Unassembled WGS sequence"/>
</dbReference>
<dbReference type="OrthoDB" id="3219024at2759"/>